<dbReference type="PANTHER" id="PTHR22911">
    <property type="entry name" value="ACYL-MALONYL CONDENSING ENZYME-RELATED"/>
    <property type="match status" value="1"/>
</dbReference>
<reference evidence="3 4" key="1">
    <citation type="submission" date="2019-08" db="EMBL/GenBank/DDBJ databases">
        <title>Hyperibacter terrae gen. nov., sp. nov. and Hyperibacter viscosus sp. nov., two new members in the family Rhodospirillaceae isolated from the rhizosphere of Hypericum perforatum.</title>
        <authorList>
            <person name="Noviana Z."/>
        </authorList>
    </citation>
    <scope>NUCLEOTIDE SEQUENCE [LARGE SCALE GENOMIC DNA]</scope>
    <source>
        <strain evidence="3 4">R5959</strain>
    </source>
</reference>
<feature type="transmembrane region" description="Helical" evidence="1">
    <location>
        <begin position="188"/>
        <end position="206"/>
    </location>
</feature>
<dbReference type="Pfam" id="PF00892">
    <property type="entry name" value="EamA"/>
    <property type="match status" value="2"/>
</dbReference>
<gene>
    <name evidence="3" type="ORF">FRZ61_01160</name>
</gene>
<keyword evidence="1" id="KW-1133">Transmembrane helix</keyword>
<keyword evidence="4" id="KW-1185">Reference proteome</keyword>
<evidence type="ECO:0000313" key="4">
    <source>
        <dbReference type="Proteomes" id="UP000325797"/>
    </source>
</evidence>
<dbReference type="EMBL" id="CP042582">
    <property type="protein sequence ID" value="QEX20201.1"/>
    <property type="molecule type" value="Genomic_DNA"/>
</dbReference>
<feature type="domain" description="EamA" evidence="2">
    <location>
        <begin position="155"/>
        <end position="283"/>
    </location>
</feature>
<evidence type="ECO:0000259" key="2">
    <source>
        <dbReference type="Pfam" id="PF00892"/>
    </source>
</evidence>
<feature type="transmembrane region" description="Helical" evidence="1">
    <location>
        <begin position="268"/>
        <end position="289"/>
    </location>
</feature>
<dbReference type="Proteomes" id="UP000325797">
    <property type="component" value="Chromosome"/>
</dbReference>
<feature type="domain" description="EamA" evidence="2">
    <location>
        <begin position="13"/>
        <end position="145"/>
    </location>
</feature>
<dbReference type="AlphaFoldDB" id="A0A5J6MSF3"/>
<dbReference type="GO" id="GO:0016020">
    <property type="term" value="C:membrane"/>
    <property type="evidence" value="ECO:0007669"/>
    <property type="project" value="InterPro"/>
</dbReference>
<dbReference type="KEGG" id="hadh:FRZ61_01160"/>
<feature type="transmembrane region" description="Helical" evidence="1">
    <location>
        <begin position="100"/>
        <end position="123"/>
    </location>
</feature>
<feature type="transmembrane region" description="Helical" evidence="1">
    <location>
        <begin position="74"/>
        <end position="94"/>
    </location>
</feature>
<sequence length="295" mass="30580">MKARFAGSHTYLYGSVLVLLGSASWSITSVLIRLTEGGTWTITFWRSFFQITVLFCWLAWSMRRQLASLARPIHWSEILSGLLVGGMLVLWVPALRNTTVAGALVLQGTAPIFSALLGAIFLGEQIGRRTVAVIAAAIAGVAIMFGSDIIGGGVIGDLLALTTAVFFGANVVLLRSGAGTGCDFTRSILVSGLVAVAPGIVTASVTPIGAHDLVLCFFMGCTQTVGFILFNSGAKMIPAADTGLVIPMEAVLGSILTAIVIGEIPSSMAIVGAVLVLTAIVVNIVGSVAESRATR</sequence>
<dbReference type="SUPFAM" id="SSF103481">
    <property type="entry name" value="Multidrug resistance efflux transporter EmrE"/>
    <property type="match status" value="2"/>
</dbReference>
<dbReference type="PANTHER" id="PTHR22911:SF76">
    <property type="entry name" value="EAMA DOMAIN-CONTAINING PROTEIN"/>
    <property type="match status" value="1"/>
</dbReference>
<evidence type="ECO:0000256" key="1">
    <source>
        <dbReference type="SAM" id="Phobius"/>
    </source>
</evidence>
<feature type="transmembrane region" description="Helical" evidence="1">
    <location>
        <begin position="242"/>
        <end position="262"/>
    </location>
</feature>
<feature type="transmembrane region" description="Helical" evidence="1">
    <location>
        <begin position="130"/>
        <end position="152"/>
    </location>
</feature>
<dbReference type="InterPro" id="IPR000620">
    <property type="entry name" value="EamA_dom"/>
</dbReference>
<organism evidence="3 4">
    <name type="scientific">Hypericibacter adhaerens</name>
    <dbReference type="NCBI Taxonomy" id="2602016"/>
    <lineage>
        <taxon>Bacteria</taxon>
        <taxon>Pseudomonadati</taxon>
        <taxon>Pseudomonadota</taxon>
        <taxon>Alphaproteobacteria</taxon>
        <taxon>Rhodospirillales</taxon>
        <taxon>Dongiaceae</taxon>
        <taxon>Hypericibacter</taxon>
    </lineage>
</organism>
<feature type="transmembrane region" description="Helical" evidence="1">
    <location>
        <begin position="158"/>
        <end position="176"/>
    </location>
</feature>
<feature type="transmembrane region" description="Helical" evidence="1">
    <location>
        <begin position="12"/>
        <end position="32"/>
    </location>
</feature>
<protein>
    <submittedName>
        <fullName evidence="3">Multidrug transporter</fullName>
    </submittedName>
</protein>
<feature type="transmembrane region" description="Helical" evidence="1">
    <location>
        <begin position="212"/>
        <end position="230"/>
    </location>
</feature>
<feature type="transmembrane region" description="Helical" evidence="1">
    <location>
        <begin position="44"/>
        <end position="62"/>
    </location>
</feature>
<proteinExistence type="predicted"/>
<evidence type="ECO:0000313" key="3">
    <source>
        <dbReference type="EMBL" id="QEX20201.1"/>
    </source>
</evidence>
<keyword evidence="1" id="KW-0812">Transmembrane</keyword>
<keyword evidence="1" id="KW-0472">Membrane</keyword>
<dbReference type="InterPro" id="IPR037185">
    <property type="entry name" value="EmrE-like"/>
</dbReference>
<name>A0A5J6MSF3_9PROT</name>
<accession>A0A5J6MSF3</accession>